<dbReference type="Proteomes" id="UP000234474">
    <property type="component" value="Unassembled WGS sequence"/>
</dbReference>
<feature type="transmembrane region" description="Helical" evidence="1">
    <location>
        <begin position="12"/>
        <end position="33"/>
    </location>
</feature>
<evidence type="ECO:0000313" key="2">
    <source>
        <dbReference type="EMBL" id="PKX90289.1"/>
    </source>
</evidence>
<sequence>MLRSLANCAHGVSVWCFICMLLGVYVIVARTVIKGCYVPTDAGQMLFGYGAE</sequence>
<comment type="caution">
    <text evidence="2">The sequence shown here is derived from an EMBL/GenBank/DDBJ whole genome shotgun (WGS) entry which is preliminary data.</text>
</comment>
<reference evidence="3" key="1">
    <citation type="journal article" date="2018" name="Proc. Natl. Acad. Sci. U.S.A.">
        <title>Linking secondary metabolites to gene clusters through genome sequencing of six diverse Aspergillus species.</title>
        <authorList>
            <person name="Kaerboelling I."/>
            <person name="Vesth T.C."/>
            <person name="Frisvad J.C."/>
            <person name="Nybo J.L."/>
            <person name="Theobald S."/>
            <person name="Kuo A."/>
            <person name="Bowyer P."/>
            <person name="Matsuda Y."/>
            <person name="Mondo S."/>
            <person name="Lyhne E.K."/>
            <person name="Kogle M.E."/>
            <person name="Clum A."/>
            <person name="Lipzen A."/>
            <person name="Salamov A."/>
            <person name="Ngan C.Y."/>
            <person name="Daum C."/>
            <person name="Chiniquy J."/>
            <person name="Barry K."/>
            <person name="LaButti K."/>
            <person name="Haridas S."/>
            <person name="Simmons B.A."/>
            <person name="Magnuson J.K."/>
            <person name="Mortensen U.H."/>
            <person name="Larsen T.O."/>
            <person name="Grigoriev I.V."/>
            <person name="Baker S.E."/>
            <person name="Andersen M.R."/>
        </authorList>
    </citation>
    <scope>NUCLEOTIDE SEQUENCE [LARGE SCALE GENOMIC DNA]</scope>
    <source>
        <strain evidence="3">IBT 16806</strain>
    </source>
</reference>
<evidence type="ECO:0000256" key="1">
    <source>
        <dbReference type="SAM" id="Phobius"/>
    </source>
</evidence>
<dbReference type="AlphaFoldDB" id="A0A2I1BY37"/>
<dbReference type="EMBL" id="MSZS01000008">
    <property type="protein sequence ID" value="PKX90289.1"/>
    <property type="molecule type" value="Genomic_DNA"/>
</dbReference>
<protein>
    <submittedName>
        <fullName evidence="2">Uncharacterized protein</fullName>
    </submittedName>
</protein>
<keyword evidence="1" id="KW-0812">Transmembrane</keyword>
<name>A0A2I1BY37_ASPN1</name>
<evidence type="ECO:0000313" key="3">
    <source>
        <dbReference type="Proteomes" id="UP000234474"/>
    </source>
</evidence>
<keyword evidence="1" id="KW-0472">Membrane</keyword>
<dbReference type="GeneID" id="36535603"/>
<keyword evidence="3" id="KW-1185">Reference proteome</keyword>
<proteinExistence type="predicted"/>
<gene>
    <name evidence="2" type="ORF">P174DRAFT_445217</name>
</gene>
<organism evidence="2 3">
    <name type="scientific">Aspergillus novofumigatus (strain IBT 16806)</name>
    <dbReference type="NCBI Taxonomy" id="1392255"/>
    <lineage>
        <taxon>Eukaryota</taxon>
        <taxon>Fungi</taxon>
        <taxon>Dikarya</taxon>
        <taxon>Ascomycota</taxon>
        <taxon>Pezizomycotina</taxon>
        <taxon>Eurotiomycetes</taxon>
        <taxon>Eurotiomycetidae</taxon>
        <taxon>Eurotiales</taxon>
        <taxon>Aspergillaceae</taxon>
        <taxon>Aspergillus</taxon>
        <taxon>Aspergillus subgen. Fumigati</taxon>
    </lineage>
</organism>
<dbReference type="VEuPathDB" id="FungiDB:P174DRAFT_445217"/>
<keyword evidence="1" id="KW-1133">Transmembrane helix</keyword>
<dbReference type="RefSeq" id="XP_024678884.1">
    <property type="nucleotide sequence ID" value="XM_024828278.1"/>
</dbReference>
<accession>A0A2I1BY37</accession>